<organism evidence="2 3">
    <name type="scientific">Bacillus phage Izhevsk</name>
    <dbReference type="NCBI Taxonomy" id="2724322"/>
    <lineage>
        <taxon>Viruses</taxon>
        <taxon>Duplodnaviria</taxon>
        <taxon>Heunggongvirae</taxon>
        <taxon>Uroviricota</taxon>
        <taxon>Caudoviricetes</taxon>
        <taxon>Joanripponvirinae</taxon>
        <taxon>Tsamsavirus</taxon>
        <taxon>Tsamsavirus izhevsk</taxon>
    </lineage>
</organism>
<dbReference type="EMBL" id="MT254578">
    <property type="protein sequence ID" value="QIW89920.1"/>
    <property type="molecule type" value="Genomic_DNA"/>
</dbReference>
<name>A0A6H0X6G2_9CAUD</name>
<keyword evidence="2" id="KW-0378">Hydrolase</keyword>
<evidence type="ECO:0000259" key="1">
    <source>
        <dbReference type="SMART" id="SM00507"/>
    </source>
</evidence>
<dbReference type="Proteomes" id="UP000503405">
    <property type="component" value="Segment"/>
</dbReference>
<keyword evidence="3" id="KW-1185">Reference proteome</keyword>
<keyword evidence="2" id="KW-0255">Endonuclease</keyword>
<keyword evidence="2" id="KW-0540">Nuclease</keyword>
<feature type="domain" description="HNH nuclease" evidence="1">
    <location>
        <begin position="62"/>
        <end position="110"/>
    </location>
</feature>
<reference evidence="2 3" key="1">
    <citation type="submission" date="2020-03" db="EMBL/GenBank/DDBJ databases">
        <authorList>
            <person name="Skorynina A."/>
            <person name="Kazantseva O."/>
            <person name="Baycher S."/>
            <person name="Piligrimova E."/>
            <person name="Kuliabin V."/>
            <person name="Shadrin A."/>
        </authorList>
    </citation>
    <scope>NUCLEOTIDE SEQUENCE [LARGE SCALE GENOMIC DNA]</scope>
</reference>
<proteinExistence type="predicted"/>
<dbReference type="Gene3D" id="3.90.75.20">
    <property type="match status" value="1"/>
</dbReference>
<accession>A0A6H0X6G2</accession>
<evidence type="ECO:0000313" key="3">
    <source>
        <dbReference type="Proteomes" id="UP000503405"/>
    </source>
</evidence>
<gene>
    <name evidence="2" type="ORF">Izhevsk_239</name>
</gene>
<evidence type="ECO:0000313" key="2">
    <source>
        <dbReference type="EMBL" id="QIW89920.1"/>
    </source>
</evidence>
<dbReference type="InterPro" id="IPR044925">
    <property type="entry name" value="His-Me_finger_sf"/>
</dbReference>
<dbReference type="InterPro" id="IPR003615">
    <property type="entry name" value="HNH_nuc"/>
</dbReference>
<sequence>MENWKSLKGIVENGDSYEVSNLGNVRSIDRLDSRGCNRKGKLMKPKTSKKGYIEVTLTKNNKGKTYKMHRLVALAFIPNIENKPEVNHKDGNKGNNKMGNLEWSTPLENISHAIKNGLSKKSGEDNDNSTLTEVDVRKIREMYATKEYILKEIADIYGVSFQHISAIVNYKLWKDVE</sequence>
<dbReference type="GO" id="GO:0004519">
    <property type="term" value="F:endonuclease activity"/>
    <property type="evidence" value="ECO:0007669"/>
    <property type="project" value="UniProtKB-KW"/>
</dbReference>
<dbReference type="GO" id="GO:0016788">
    <property type="term" value="F:hydrolase activity, acting on ester bonds"/>
    <property type="evidence" value="ECO:0007669"/>
    <property type="project" value="InterPro"/>
</dbReference>
<dbReference type="Pfam" id="PF13392">
    <property type="entry name" value="HNH_3"/>
    <property type="match status" value="1"/>
</dbReference>
<dbReference type="InterPro" id="IPR010902">
    <property type="entry name" value="NUMOD4"/>
</dbReference>
<protein>
    <submittedName>
        <fullName evidence="2">HNH endonuclease</fullName>
    </submittedName>
</protein>
<dbReference type="Pfam" id="PF07463">
    <property type="entry name" value="NUMOD4"/>
    <property type="match status" value="1"/>
</dbReference>
<dbReference type="SUPFAM" id="SSF54060">
    <property type="entry name" value="His-Me finger endonucleases"/>
    <property type="match status" value="1"/>
</dbReference>
<dbReference type="SMART" id="SM00507">
    <property type="entry name" value="HNHc"/>
    <property type="match status" value="1"/>
</dbReference>
<dbReference type="CDD" id="cd00085">
    <property type="entry name" value="HNHc"/>
    <property type="match status" value="1"/>
</dbReference>